<dbReference type="PANTHER" id="PTHR42885:SF1">
    <property type="entry name" value="THREONINE-PHOSPHATE DECARBOXYLASE"/>
    <property type="match status" value="1"/>
</dbReference>
<dbReference type="GO" id="GO:0030170">
    <property type="term" value="F:pyridoxal phosphate binding"/>
    <property type="evidence" value="ECO:0007669"/>
    <property type="project" value="InterPro"/>
</dbReference>
<keyword evidence="4" id="KW-0456">Lyase</keyword>
<dbReference type="Proteomes" id="UP000289664">
    <property type="component" value="Chromosome"/>
</dbReference>
<dbReference type="GO" id="GO:0048472">
    <property type="term" value="F:threonine-phosphate decarboxylase activity"/>
    <property type="evidence" value="ECO:0007669"/>
    <property type="project" value="UniProtKB-EC"/>
</dbReference>
<gene>
    <name evidence="4" type="primary">cobD_1</name>
    <name evidence="4" type="ORF">HDCHBGLK_00111</name>
</gene>
<reference evidence="4 5" key="1">
    <citation type="journal article" date="2019" name="Appl. Environ. Microbiol.">
        <title>Clostridium scindens ATCC 35704: integration of nutritional requirements, the complete genome sequence, and global transcriptional responses to bile acids.</title>
        <authorList>
            <person name="Devendran S."/>
            <person name="Shrestha R."/>
            <person name="Alves J.M.P."/>
            <person name="Wolf P.G."/>
            <person name="Ly L."/>
            <person name="Hernandez A.G."/>
            <person name="Mendez-Garcia C."/>
            <person name="Inboden A."/>
            <person name="Wiley J."/>
            <person name="Paul O."/>
            <person name="Allen A."/>
            <person name="Springer E."/>
            <person name="Wright C.L."/>
            <person name="Fields C.J."/>
            <person name="Daniel S.L."/>
            <person name="Ridlon J.M."/>
        </authorList>
    </citation>
    <scope>NUCLEOTIDE SEQUENCE [LARGE SCALE GENOMIC DNA]</scope>
    <source>
        <strain evidence="4 5">ATCC 35704</strain>
    </source>
</reference>
<dbReference type="AlphaFoldDB" id="A0A494WKY2"/>
<proteinExistence type="predicted"/>
<dbReference type="GeneID" id="62694356"/>
<dbReference type="EMBL" id="CP036170">
    <property type="protein sequence ID" value="QBF72766.1"/>
    <property type="molecule type" value="Genomic_DNA"/>
</dbReference>
<dbReference type="PANTHER" id="PTHR42885">
    <property type="entry name" value="HISTIDINOL-PHOSPHATE AMINOTRANSFERASE-RELATED"/>
    <property type="match status" value="1"/>
</dbReference>
<evidence type="ECO:0000256" key="2">
    <source>
        <dbReference type="ARBA" id="ARBA00022898"/>
    </source>
</evidence>
<comment type="cofactor">
    <cofactor evidence="1">
        <name>pyridoxal 5'-phosphate</name>
        <dbReference type="ChEBI" id="CHEBI:597326"/>
    </cofactor>
</comment>
<dbReference type="Pfam" id="PF00155">
    <property type="entry name" value="Aminotran_1_2"/>
    <property type="match status" value="1"/>
</dbReference>
<evidence type="ECO:0000256" key="1">
    <source>
        <dbReference type="ARBA" id="ARBA00001933"/>
    </source>
</evidence>
<dbReference type="OrthoDB" id="9813612at2"/>
<keyword evidence="5" id="KW-1185">Reference proteome</keyword>
<dbReference type="InterPro" id="IPR004839">
    <property type="entry name" value="Aminotransferase_I/II_large"/>
</dbReference>
<dbReference type="KEGG" id="csci:HDCHBGLK_00111"/>
<feature type="domain" description="Aminotransferase class I/classII large" evidence="3">
    <location>
        <begin position="23"/>
        <end position="344"/>
    </location>
</feature>
<evidence type="ECO:0000259" key="3">
    <source>
        <dbReference type="Pfam" id="PF00155"/>
    </source>
</evidence>
<protein>
    <submittedName>
        <fullName evidence="4">Threonine-phosphate decarboxylase</fullName>
        <ecNumber evidence="4">4.1.1.81</ecNumber>
    </submittedName>
</protein>
<accession>A0A494WKY2</accession>
<sequence length="350" mass="38938">MNGQARQVQIHGGDIYRNRNATDYSVNSNPLGPPDAVLEALHEHAGDIVHYPDICCQELKEAIGRFEGVSSGEIICGNGAAELFFAAVLAVRPKKALLLAPSFAEYARALVASGSDIRYYRLTQSDGYRVKEDILGEITKDIDMMFLCNPNNPTGELTDKPLLFRILDKCRACGVLLVLDECFLDFLPKPHKYEMAGARGTYPNLLLIKAFTKIFCMPGLRLGYGISSDEGLLSRMADAIQPWNVSVLAQACGVAALKDCGEYLEETRDYVENEKKDLIEVLSGKGYPVFGSKANYIFFQAKEGLYEEALKEGFLIRDCGNYEGLAPGYYRIAVRTKEENERMAAWLRRL</sequence>
<evidence type="ECO:0000313" key="4">
    <source>
        <dbReference type="EMBL" id="QBF72766.1"/>
    </source>
</evidence>
<organism evidence="4 5">
    <name type="scientific">Clostridium scindens (strain ATCC 35704 / DSM 5676 / VPI 13733 / 19)</name>
    <dbReference type="NCBI Taxonomy" id="411468"/>
    <lineage>
        <taxon>Bacteria</taxon>
        <taxon>Bacillati</taxon>
        <taxon>Bacillota</taxon>
        <taxon>Clostridia</taxon>
        <taxon>Lachnospirales</taxon>
        <taxon>Lachnospiraceae</taxon>
    </lineage>
</organism>
<dbReference type="Gene3D" id="3.90.1150.10">
    <property type="entry name" value="Aspartate Aminotransferase, domain 1"/>
    <property type="match status" value="1"/>
</dbReference>
<dbReference type="RefSeq" id="WP_009249145.1">
    <property type="nucleotide sequence ID" value="NZ_CP036170.1"/>
</dbReference>
<dbReference type="InterPro" id="IPR015424">
    <property type="entry name" value="PyrdxlP-dep_Trfase"/>
</dbReference>
<dbReference type="CDD" id="cd00609">
    <property type="entry name" value="AAT_like"/>
    <property type="match status" value="1"/>
</dbReference>
<dbReference type="InterPro" id="IPR015422">
    <property type="entry name" value="PyrdxlP-dep_Trfase_small"/>
</dbReference>
<name>A0A494WKY2_CLOS5</name>
<dbReference type="InterPro" id="IPR015421">
    <property type="entry name" value="PyrdxlP-dep_Trfase_major"/>
</dbReference>
<dbReference type="Gene3D" id="3.40.640.10">
    <property type="entry name" value="Type I PLP-dependent aspartate aminotransferase-like (Major domain)"/>
    <property type="match status" value="1"/>
</dbReference>
<keyword evidence="2" id="KW-0663">Pyridoxal phosphate</keyword>
<evidence type="ECO:0000313" key="5">
    <source>
        <dbReference type="Proteomes" id="UP000289664"/>
    </source>
</evidence>
<dbReference type="EC" id="4.1.1.81" evidence="4"/>
<dbReference type="SUPFAM" id="SSF53383">
    <property type="entry name" value="PLP-dependent transferases"/>
    <property type="match status" value="1"/>
</dbReference>